<evidence type="ECO:0000256" key="6">
    <source>
        <dbReference type="ARBA" id="ARBA00023242"/>
    </source>
</evidence>
<evidence type="ECO:0000256" key="7">
    <source>
        <dbReference type="SAM" id="MobiDB-lite"/>
    </source>
</evidence>
<keyword evidence="5" id="KW-0804">Transcription</keyword>
<dbReference type="InterPro" id="IPR009057">
    <property type="entry name" value="Homeodomain-like_sf"/>
</dbReference>
<evidence type="ECO:0000256" key="2">
    <source>
        <dbReference type="ARBA" id="ARBA00022737"/>
    </source>
</evidence>
<keyword evidence="6" id="KW-0539">Nucleus</keyword>
<evidence type="ECO:0000256" key="3">
    <source>
        <dbReference type="ARBA" id="ARBA00023015"/>
    </source>
</evidence>
<comment type="subcellular location">
    <subcellularLocation>
        <location evidence="1">Nucleus</location>
    </subcellularLocation>
</comment>
<dbReference type="Proteomes" id="UP001341840">
    <property type="component" value="Unassembled WGS sequence"/>
</dbReference>
<accession>A0ABU6S8L3</accession>
<name>A0ABU6S8L3_9FABA</name>
<feature type="domain" description="HTH myb-type" evidence="9">
    <location>
        <begin position="64"/>
        <end position="118"/>
    </location>
</feature>
<keyword evidence="3" id="KW-0805">Transcription regulation</keyword>
<comment type="caution">
    <text evidence="10">The sequence shown here is derived from an EMBL/GenBank/DDBJ whole genome shotgun (WGS) entry which is preliminary data.</text>
</comment>
<dbReference type="SMART" id="SM00717">
    <property type="entry name" value="SANT"/>
    <property type="match status" value="2"/>
</dbReference>
<feature type="compositionally biased region" description="Polar residues" evidence="7">
    <location>
        <begin position="125"/>
        <end position="134"/>
    </location>
</feature>
<evidence type="ECO:0000313" key="10">
    <source>
        <dbReference type="EMBL" id="MED6132801.1"/>
    </source>
</evidence>
<dbReference type="PROSITE" id="PS51294">
    <property type="entry name" value="HTH_MYB"/>
    <property type="match status" value="2"/>
</dbReference>
<evidence type="ECO:0000256" key="5">
    <source>
        <dbReference type="ARBA" id="ARBA00023163"/>
    </source>
</evidence>
<reference evidence="10 11" key="1">
    <citation type="journal article" date="2023" name="Plants (Basel)">
        <title>Bridging the Gap: Combining Genomics and Transcriptomics Approaches to Understand Stylosanthes scabra, an Orphan Legume from the Brazilian Caatinga.</title>
        <authorList>
            <person name="Ferreira-Neto J.R.C."/>
            <person name="da Silva M.D."/>
            <person name="Binneck E."/>
            <person name="de Melo N.F."/>
            <person name="da Silva R.H."/>
            <person name="de Melo A.L.T.M."/>
            <person name="Pandolfi V."/>
            <person name="Bustamante F.O."/>
            <person name="Brasileiro-Vidal A.C."/>
            <person name="Benko-Iseppon A.M."/>
        </authorList>
    </citation>
    <scope>NUCLEOTIDE SEQUENCE [LARGE SCALE GENOMIC DNA]</scope>
    <source>
        <tissue evidence="10">Leaves</tissue>
    </source>
</reference>
<feature type="region of interest" description="Disordered" evidence="7">
    <location>
        <begin position="125"/>
        <end position="164"/>
    </location>
</feature>
<dbReference type="InterPro" id="IPR001005">
    <property type="entry name" value="SANT/Myb"/>
</dbReference>
<protein>
    <submittedName>
        <fullName evidence="10">Uncharacterized protein</fullName>
    </submittedName>
</protein>
<gene>
    <name evidence="10" type="ORF">PIB30_022265</name>
</gene>
<evidence type="ECO:0000313" key="11">
    <source>
        <dbReference type="Proteomes" id="UP001341840"/>
    </source>
</evidence>
<dbReference type="PANTHER" id="PTHR47997:SF75">
    <property type="entry name" value="MYB DOMAIN PROTEIN 55"/>
    <property type="match status" value="1"/>
</dbReference>
<feature type="domain" description="HTH myb-type" evidence="9">
    <location>
        <begin position="10"/>
        <end position="63"/>
    </location>
</feature>
<evidence type="ECO:0000259" key="8">
    <source>
        <dbReference type="PROSITE" id="PS50090"/>
    </source>
</evidence>
<feature type="compositionally biased region" description="Polar residues" evidence="7">
    <location>
        <begin position="151"/>
        <end position="164"/>
    </location>
</feature>
<feature type="domain" description="Myb-like" evidence="8">
    <location>
        <begin position="64"/>
        <end position="114"/>
    </location>
</feature>
<keyword evidence="4" id="KW-0238">DNA-binding</keyword>
<evidence type="ECO:0000256" key="1">
    <source>
        <dbReference type="ARBA" id="ARBA00004123"/>
    </source>
</evidence>
<dbReference type="Pfam" id="PF00249">
    <property type="entry name" value="Myb_DNA-binding"/>
    <property type="match status" value="2"/>
</dbReference>
<keyword evidence="2" id="KW-0677">Repeat</keyword>
<dbReference type="PROSITE" id="PS50090">
    <property type="entry name" value="MYB_LIKE"/>
    <property type="match status" value="2"/>
</dbReference>
<proteinExistence type="predicted"/>
<evidence type="ECO:0000259" key="9">
    <source>
        <dbReference type="PROSITE" id="PS51294"/>
    </source>
</evidence>
<keyword evidence="11" id="KW-1185">Reference proteome</keyword>
<feature type="domain" description="Myb-like" evidence="8">
    <location>
        <begin position="10"/>
        <end position="63"/>
    </location>
</feature>
<dbReference type="Gene3D" id="1.10.10.60">
    <property type="entry name" value="Homeodomain-like"/>
    <property type="match status" value="2"/>
</dbReference>
<evidence type="ECO:0000256" key="4">
    <source>
        <dbReference type="ARBA" id="ARBA00023125"/>
    </source>
</evidence>
<dbReference type="InterPro" id="IPR051953">
    <property type="entry name" value="Plant_SW-associated_TFs"/>
</dbReference>
<dbReference type="PANTHER" id="PTHR47997">
    <property type="entry name" value="MYB DOMAIN PROTEIN 55"/>
    <property type="match status" value="1"/>
</dbReference>
<dbReference type="CDD" id="cd00167">
    <property type="entry name" value="SANT"/>
    <property type="match status" value="2"/>
</dbReference>
<sequence>MVRTPYHCEKSGVRKGTWTPEEDTKLIHHLSKFGYPSNWRLLPKAAGLARCGKSCRFRWMNHLRPDVKRGNFTLEEDDTILRLHNQFGNRWSMIASHLHGRSDNEIKNRWNSHLKKRFQHTSVTKSNNHNNTLIESKEEEIVNNSSNSNNATTEDYPTNNLHNISPAASSQIHTYDDVFPLSDFFNTSEVDLAAPSDESDYANFMDNMEERYIMPNNGSDYVYWTHQPGCLSPVYENSPVESGDIKDAVPSSSSSAVLFKAVSSVSLPVKEVQNVKGSAVPSMEIITGSA</sequence>
<dbReference type="EMBL" id="JASCZI010060490">
    <property type="protein sequence ID" value="MED6132801.1"/>
    <property type="molecule type" value="Genomic_DNA"/>
</dbReference>
<dbReference type="InterPro" id="IPR017930">
    <property type="entry name" value="Myb_dom"/>
</dbReference>
<organism evidence="10 11">
    <name type="scientific">Stylosanthes scabra</name>
    <dbReference type="NCBI Taxonomy" id="79078"/>
    <lineage>
        <taxon>Eukaryota</taxon>
        <taxon>Viridiplantae</taxon>
        <taxon>Streptophyta</taxon>
        <taxon>Embryophyta</taxon>
        <taxon>Tracheophyta</taxon>
        <taxon>Spermatophyta</taxon>
        <taxon>Magnoliopsida</taxon>
        <taxon>eudicotyledons</taxon>
        <taxon>Gunneridae</taxon>
        <taxon>Pentapetalae</taxon>
        <taxon>rosids</taxon>
        <taxon>fabids</taxon>
        <taxon>Fabales</taxon>
        <taxon>Fabaceae</taxon>
        <taxon>Papilionoideae</taxon>
        <taxon>50 kb inversion clade</taxon>
        <taxon>dalbergioids sensu lato</taxon>
        <taxon>Dalbergieae</taxon>
        <taxon>Pterocarpus clade</taxon>
        <taxon>Stylosanthes</taxon>
    </lineage>
</organism>
<dbReference type="SUPFAM" id="SSF46689">
    <property type="entry name" value="Homeodomain-like"/>
    <property type="match status" value="1"/>
</dbReference>